<feature type="transmembrane region" description="Helical" evidence="1">
    <location>
        <begin position="6"/>
        <end position="26"/>
    </location>
</feature>
<name>A0ABW3ZHE0_9RHOB</name>
<feature type="transmembrane region" description="Helical" evidence="1">
    <location>
        <begin position="110"/>
        <end position="133"/>
    </location>
</feature>
<feature type="transmembrane region" description="Helical" evidence="1">
    <location>
        <begin position="188"/>
        <end position="209"/>
    </location>
</feature>
<sequence>MLSDPWIGALVALFAWWFSTGAILALVRWADREGRGAFAALAATPLLAFGAWGVLASATMQGPVAIYLGFLSALALWGWIELAFLTGVMTGPNTRICPPNRPEWERFLRAWGTIAYHEMALAAMLIALGLHAQGAANQLAFWTFAVLFFARVSAQVNLFLGVPKFQTEFLPRALAHLPSHFRQAPLNWLFPISVTALSFAMACWLERLWGASDPMRELEFALLAAITALALLEHWFLVLPLPDEKLWRWMLPAPGPRQETTEDSHGL</sequence>
<keyword evidence="1" id="KW-1133">Transmembrane helix</keyword>
<evidence type="ECO:0000313" key="2">
    <source>
        <dbReference type="EMBL" id="MFD1342167.1"/>
    </source>
</evidence>
<keyword evidence="3" id="KW-1185">Reference proteome</keyword>
<proteinExistence type="predicted"/>
<keyword evidence="1" id="KW-0812">Transmembrane</keyword>
<accession>A0ABW3ZHE0</accession>
<comment type="caution">
    <text evidence="2">The sequence shown here is derived from an EMBL/GenBank/DDBJ whole genome shotgun (WGS) entry which is preliminary data.</text>
</comment>
<dbReference type="EMBL" id="JBHTMU010000009">
    <property type="protein sequence ID" value="MFD1342167.1"/>
    <property type="molecule type" value="Genomic_DNA"/>
</dbReference>
<evidence type="ECO:0000256" key="1">
    <source>
        <dbReference type="SAM" id="Phobius"/>
    </source>
</evidence>
<dbReference type="Proteomes" id="UP001597135">
    <property type="component" value="Unassembled WGS sequence"/>
</dbReference>
<protein>
    <submittedName>
        <fullName evidence="2">Photosynthetic complex assembly protein PuhE</fullName>
    </submittedName>
</protein>
<gene>
    <name evidence="2" type="primary">puhE</name>
    <name evidence="2" type="ORF">ACFQ4E_07040</name>
</gene>
<evidence type="ECO:0000313" key="3">
    <source>
        <dbReference type="Proteomes" id="UP001597135"/>
    </source>
</evidence>
<feature type="transmembrane region" description="Helical" evidence="1">
    <location>
        <begin position="221"/>
        <end position="241"/>
    </location>
</feature>
<dbReference type="RefSeq" id="WP_386802231.1">
    <property type="nucleotide sequence ID" value="NZ_JBHTMU010000009.1"/>
</dbReference>
<organism evidence="2 3">
    <name type="scientific">Litorisediminicola beolgyonensis</name>
    <dbReference type="NCBI Taxonomy" id="1173614"/>
    <lineage>
        <taxon>Bacteria</taxon>
        <taxon>Pseudomonadati</taxon>
        <taxon>Pseudomonadota</taxon>
        <taxon>Alphaproteobacteria</taxon>
        <taxon>Rhodobacterales</taxon>
        <taxon>Paracoccaceae</taxon>
        <taxon>Litorisediminicola</taxon>
    </lineage>
</organism>
<feature type="transmembrane region" description="Helical" evidence="1">
    <location>
        <begin position="64"/>
        <end position="89"/>
    </location>
</feature>
<keyword evidence="1" id="KW-0472">Membrane</keyword>
<dbReference type="NCBIfam" id="TIGR03055">
    <property type="entry name" value="photo_alph_chp2"/>
    <property type="match status" value="1"/>
</dbReference>
<dbReference type="InterPro" id="IPR017496">
    <property type="entry name" value="Photo_alph_chp2"/>
</dbReference>
<feature type="transmembrane region" description="Helical" evidence="1">
    <location>
        <begin position="139"/>
        <end position="162"/>
    </location>
</feature>
<dbReference type="Pfam" id="PF12291">
    <property type="entry name" value="DUF3623"/>
    <property type="match status" value="1"/>
</dbReference>
<feature type="transmembrane region" description="Helical" evidence="1">
    <location>
        <begin position="38"/>
        <end position="58"/>
    </location>
</feature>
<reference evidence="3" key="1">
    <citation type="journal article" date="2019" name="Int. J. Syst. Evol. Microbiol.">
        <title>The Global Catalogue of Microorganisms (GCM) 10K type strain sequencing project: providing services to taxonomists for standard genome sequencing and annotation.</title>
        <authorList>
            <consortium name="The Broad Institute Genomics Platform"/>
            <consortium name="The Broad Institute Genome Sequencing Center for Infectious Disease"/>
            <person name="Wu L."/>
            <person name="Ma J."/>
        </authorList>
    </citation>
    <scope>NUCLEOTIDE SEQUENCE [LARGE SCALE GENOMIC DNA]</scope>
    <source>
        <strain evidence="3">CCUG 62953</strain>
    </source>
</reference>